<dbReference type="GO" id="GO:0016757">
    <property type="term" value="F:glycosyltransferase activity"/>
    <property type="evidence" value="ECO:0007669"/>
    <property type="project" value="UniProtKB-KW"/>
</dbReference>
<keyword evidence="3" id="KW-0328">Glycosyltransferase</keyword>
<dbReference type="SUPFAM" id="SSF53448">
    <property type="entry name" value="Nucleotide-diphospho-sugar transferases"/>
    <property type="match status" value="1"/>
</dbReference>
<organism evidence="3 4">
    <name type="scientific">Paenibacillus violae</name>
    <dbReference type="NCBI Taxonomy" id="3077234"/>
    <lineage>
        <taxon>Bacteria</taxon>
        <taxon>Bacillati</taxon>
        <taxon>Bacillota</taxon>
        <taxon>Bacilli</taxon>
        <taxon>Bacillales</taxon>
        <taxon>Paenibacillaceae</taxon>
        <taxon>Paenibacillus</taxon>
    </lineage>
</organism>
<evidence type="ECO:0000259" key="2">
    <source>
        <dbReference type="Pfam" id="PF00535"/>
    </source>
</evidence>
<evidence type="ECO:0000256" key="1">
    <source>
        <dbReference type="ARBA" id="ARBA00006739"/>
    </source>
</evidence>
<keyword evidence="4" id="KW-1185">Reference proteome</keyword>
<proteinExistence type="inferred from homology"/>
<dbReference type="PANTHER" id="PTHR22916">
    <property type="entry name" value="GLYCOSYLTRANSFERASE"/>
    <property type="match status" value="1"/>
</dbReference>
<evidence type="ECO:0000313" key="3">
    <source>
        <dbReference type="EMBL" id="MDU0206365.1"/>
    </source>
</evidence>
<feature type="domain" description="Glycosyltransferase 2-like" evidence="2">
    <location>
        <begin position="17"/>
        <end position="137"/>
    </location>
</feature>
<dbReference type="CDD" id="cd00761">
    <property type="entry name" value="Glyco_tranf_GTA_type"/>
    <property type="match status" value="1"/>
</dbReference>
<evidence type="ECO:0000313" key="4">
    <source>
        <dbReference type="Proteomes" id="UP001260980"/>
    </source>
</evidence>
<dbReference type="PANTHER" id="PTHR22916:SF3">
    <property type="entry name" value="UDP-GLCNAC:BETAGAL BETA-1,3-N-ACETYLGLUCOSAMINYLTRANSFERASE-LIKE PROTEIN 1"/>
    <property type="match status" value="1"/>
</dbReference>
<dbReference type="RefSeq" id="WP_315956162.1">
    <property type="nucleotide sequence ID" value="NZ_JAWCUD010000024.1"/>
</dbReference>
<dbReference type="Pfam" id="PF00535">
    <property type="entry name" value="Glycos_transf_2"/>
    <property type="match status" value="1"/>
</dbReference>
<dbReference type="EMBL" id="JAWCUD010000024">
    <property type="protein sequence ID" value="MDU0206365.1"/>
    <property type="molecule type" value="Genomic_DNA"/>
</dbReference>
<keyword evidence="3" id="KW-0808">Transferase</keyword>
<protein>
    <submittedName>
        <fullName evidence="3">Glycosyltransferase family A protein</fullName>
        <ecNumber evidence="3">2.4.-.-</ecNumber>
    </submittedName>
</protein>
<comment type="similarity">
    <text evidence="1">Belongs to the glycosyltransferase 2 family.</text>
</comment>
<dbReference type="Gene3D" id="3.90.550.10">
    <property type="entry name" value="Spore Coat Polysaccharide Biosynthesis Protein SpsA, Chain A"/>
    <property type="match status" value="1"/>
</dbReference>
<dbReference type="InterPro" id="IPR001173">
    <property type="entry name" value="Glyco_trans_2-like"/>
</dbReference>
<gene>
    <name evidence="3" type="ORF">RQP52_35435</name>
</gene>
<comment type="caution">
    <text evidence="3">The sequence shown here is derived from an EMBL/GenBank/DDBJ whole genome shotgun (WGS) entry which is preliminary data.</text>
</comment>
<dbReference type="Proteomes" id="UP001260980">
    <property type="component" value="Unassembled WGS sequence"/>
</dbReference>
<accession>A0ABU3RQ10</accession>
<dbReference type="InterPro" id="IPR029044">
    <property type="entry name" value="Nucleotide-diphossugar_trans"/>
</dbReference>
<sequence>MSFADLHVSTATKGVSIITCTNNSKFINNVFRNYNNQIGINKELIIIVNRDDVSLIPYRNKAKNLKNVSIYRIPEKTSLGNCLNFAIARAKYKYISKFDDDDYYAPNYLRRSMSVLMRKDVDVVWKSSVYVYLHSKKSLFLRNPNRGDRLVGFVAGGTIMFKKKVFNRVKFANISLGEDSRFLKKCRARGFKIYSTDKFNYVYIRRKNPKSHTMKVQDRYWLKNSKLVKHTLNYKGLVRL</sequence>
<reference evidence="3 4" key="1">
    <citation type="submission" date="2023-10" db="EMBL/GenBank/DDBJ databases">
        <title>Paenibacillus strain PFR10 Genome sequencing and assembly.</title>
        <authorList>
            <person name="Kim I."/>
        </authorList>
    </citation>
    <scope>NUCLEOTIDE SEQUENCE [LARGE SCALE GENOMIC DNA]</scope>
    <source>
        <strain evidence="3 4">PFR10</strain>
    </source>
</reference>
<name>A0ABU3RQ10_9BACL</name>
<dbReference type="EC" id="2.4.-.-" evidence="3"/>